<gene>
    <name evidence="10" type="ORF">QE417_002666</name>
</gene>
<evidence type="ECO:0000256" key="7">
    <source>
        <dbReference type="PROSITE-ProRule" id="PRU01360"/>
    </source>
</evidence>
<dbReference type="InterPro" id="IPR023996">
    <property type="entry name" value="TonB-dep_OMP_SusC/RagA"/>
</dbReference>
<dbReference type="InterPro" id="IPR012910">
    <property type="entry name" value="Plug_dom"/>
</dbReference>
<evidence type="ECO:0000256" key="3">
    <source>
        <dbReference type="ARBA" id="ARBA00022452"/>
    </source>
</evidence>
<evidence type="ECO:0000256" key="2">
    <source>
        <dbReference type="ARBA" id="ARBA00022448"/>
    </source>
</evidence>
<name>A0ABU3GUZ1_9SPHI</name>
<protein>
    <submittedName>
        <fullName evidence="10">TonB-linked SusC/RagA family outer membrane protein</fullName>
    </submittedName>
</protein>
<comment type="subcellular location">
    <subcellularLocation>
        <location evidence="1 7">Cell outer membrane</location>
        <topology evidence="1 7">Multi-pass membrane protein</topology>
    </subcellularLocation>
</comment>
<keyword evidence="5 7" id="KW-0472">Membrane</keyword>
<dbReference type="InterPro" id="IPR008969">
    <property type="entry name" value="CarboxyPept-like_regulatory"/>
</dbReference>
<feature type="chain" id="PRO_5045685816" evidence="8">
    <location>
        <begin position="27"/>
        <end position="1220"/>
    </location>
</feature>
<dbReference type="NCBIfam" id="TIGR04056">
    <property type="entry name" value="OMP_RagA_SusC"/>
    <property type="match status" value="1"/>
</dbReference>
<feature type="signal peptide" evidence="8">
    <location>
        <begin position="1"/>
        <end position="26"/>
    </location>
</feature>
<keyword evidence="3 7" id="KW-1134">Transmembrane beta strand</keyword>
<dbReference type="Pfam" id="PF07715">
    <property type="entry name" value="Plug"/>
    <property type="match status" value="1"/>
</dbReference>
<dbReference type="InterPro" id="IPR036942">
    <property type="entry name" value="Beta-barrel_TonB_sf"/>
</dbReference>
<comment type="similarity">
    <text evidence="7">Belongs to the TonB-dependent receptor family.</text>
</comment>
<keyword evidence="2 7" id="KW-0813">Transport</keyword>
<evidence type="ECO:0000313" key="11">
    <source>
        <dbReference type="Proteomes" id="UP001258315"/>
    </source>
</evidence>
<dbReference type="Pfam" id="PF13715">
    <property type="entry name" value="CarbopepD_reg_2"/>
    <property type="match status" value="1"/>
</dbReference>
<keyword evidence="11" id="KW-1185">Reference proteome</keyword>
<evidence type="ECO:0000256" key="4">
    <source>
        <dbReference type="ARBA" id="ARBA00022692"/>
    </source>
</evidence>
<keyword evidence="4 7" id="KW-0812">Transmembrane</keyword>
<accession>A0ABU3GUZ1</accession>
<dbReference type="InterPro" id="IPR039426">
    <property type="entry name" value="TonB-dep_rcpt-like"/>
</dbReference>
<dbReference type="NCBIfam" id="TIGR04057">
    <property type="entry name" value="SusC_RagA_signa"/>
    <property type="match status" value="1"/>
</dbReference>
<dbReference type="EMBL" id="JAVLVU010000001">
    <property type="protein sequence ID" value="MDT3403594.1"/>
    <property type="molecule type" value="Genomic_DNA"/>
</dbReference>
<dbReference type="RefSeq" id="WP_311950708.1">
    <property type="nucleotide sequence ID" value="NZ_JAVLVU010000001.1"/>
</dbReference>
<dbReference type="PROSITE" id="PS52016">
    <property type="entry name" value="TONB_DEPENDENT_REC_3"/>
    <property type="match status" value="1"/>
</dbReference>
<organism evidence="10 11">
    <name type="scientific">Mucilaginibacter terrae</name>
    <dbReference type="NCBI Taxonomy" id="1955052"/>
    <lineage>
        <taxon>Bacteria</taxon>
        <taxon>Pseudomonadati</taxon>
        <taxon>Bacteroidota</taxon>
        <taxon>Sphingobacteriia</taxon>
        <taxon>Sphingobacteriales</taxon>
        <taxon>Sphingobacteriaceae</taxon>
        <taxon>Mucilaginibacter</taxon>
    </lineage>
</organism>
<proteinExistence type="inferred from homology"/>
<evidence type="ECO:0000256" key="1">
    <source>
        <dbReference type="ARBA" id="ARBA00004571"/>
    </source>
</evidence>
<evidence type="ECO:0000313" key="10">
    <source>
        <dbReference type="EMBL" id="MDT3403594.1"/>
    </source>
</evidence>
<dbReference type="SUPFAM" id="SSF49464">
    <property type="entry name" value="Carboxypeptidase regulatory domain-like"/>
    <property type="match status" value="1"/>
</dbReference>
<dbReference type="SUPFAM" id="SSF56935">
    <property type="entry name" value="Porins"/>
    <property type="match status" value="1"/>
</dbReference>
<evidence type="ECO:0000256" key="8">
    <source>
        <dbReference type="SAM" id="SignalP"/>
    </source>
</evidence>
<evidence type="ECO:0000256" key="6">
    <source>
        <dbReference type="ARBA" id="ARBA00023237"/>
    </source>
</evidence>
<dbReference type="Gene3D" id="2.60.40.1120">
    <property type="entry name" value="Carboxypeptidase-like, regulatory domain"/>
    <property type="match status" value="1"/>
</dbReference>
<dbReference type="Gene3D" id="2.40.170.20">
    <property type="entry name" value="TonB-dependent receptor, beta-barrel domain"/>
    <property type="match status" value="1"/>
</dbReference>
<sequence length="1220" mass="134821">MQKTFTFLALCICFALILGTSRLALAQQTQNVSRISLTEALQTIEKQYKTRFAYEHGLLNDKFTTRQQLKGNSVEEVLKNVLYPNNLIFLYVSENTYSIVARKADFFTGVAGNQPIQTPANGVAGKQSTLRGTVYNSRNEPIAYANVWLKGTNQATRTNDDGGYLLPSVKQGDVIVFDAIGYFKLEAPASFQQSKLDVTLVSNGTTLDEVTVVSNGYQALPKERTTGSAATVTAKEIEEHPQTNLLARLEGLAPGVQINLTSGDRGFFYQSGGSIATVPSVNGGTRTVGINDYTLNVRGRNSLQGEQAPLIVLDGAITELDMSTLNPNDIENVTFLKDAAAASIWGVRAANGVIVINTKKGKRTQTPTVNISSIFTFGEKPDLGYYKMMNSAQVLNYEKELVDRNILTPIAPSNYFNAIYVVPEGTQLAQQLKAGTITQAQYDSRISQLSAIDNRSQVNKYFLQSMQNQQYNLSVSGGAENSTYYYSASYSRERPNQVNNYGSRLTTTLNNSWKLFNRVTLSTSFKGSFFKFVNNGLSLQNLYRPDRFTLLPYQQVADANGNGISYDRISPDFTKTLSSAYKDWRYNYLDELSYGDNSQKDNNYIFNASLKAPLFAGLSASVIYTNERTFDTQRTFYDPKSYYIRDMLNYYTYPTATSNSLGITTGGGLTQINTNQSNYSMRGQLEFDRNFASKHQVTALAGTEIRETNIGAGTYSLWGYNMATGITNNTINLTTNPTYAYIAGATPTSYTSFNKGGYPTQADKRRRFLSYYGNVAYAYNNKYVLTGSVRYDDYNNFGLDRKYRATPLWSTGLKWNLSREGFLKNVAWLTSAALRATYGVNGNLSLTNYPYTYISLGSSDATTGQSYASVIALANPQLRWEKTYVKNLGIDFSLFSSRLNGSFEVYSKKSKDLLYSFPISSVYTGNISTTLTRNAASLEGKGAEFGLNGAIINKKDWSLSAGMTFAYNTNKLTDNRFIESLYTSNFGTSPTSIGPISGYAADKLFVYRNAGLDAGGLTQIYDRNGAIVKATTTTLSSLSDLKYAGRTIAPYFGGFNTTLRYKQFSLFAQTSYQFGSVFLKPSIQNYITTATFSTAGYYLGEDIAKRWAKPGDEATTAVPGINGTANAVQISLIRYQNSDINVLKGDYVRLRQLTLSYQVPGQILSKYKIKGINIGASANNLGLIWRANKEGYDPDFTSYIGSVRGLPAARSYSLNVNLNF</sequence>
<dbReference type="Proteomes" id="UP001258315">
    <property type="component" value="Unassembled WGS sequence"/>
</dbReference>
<evidence type="ECO:0000256" key="5">
    <source>
        <dbReference type="ARBA" id="ARBA00023136"/>
    </source>
</evidence>
<feature type="domain" description="TonB-dependent receptor plug" evidence="9">
    <location>
        <begin position="275"/>
        <end position="353"/>
    </location>
</feature>
<evidence type="ECO:0000259" key="9">
    <source>
        <dbReference type="Pfam" id="PF07715"/>
    </source>
</evidence>
<dbReference type="InterPro" id="IPR023997">
    <property type="entry name" value="TonB-dep_OMP_SusC/RagA_CS"/>
</dbReference>
<reference evidence="11" key="1">
    <citation type="submission" date="2023-07" db="EMBL/GenBank/DDBJ databases">
        <title>Functional and genomic diversity of the sorghum phyllosphere microbiome.</title>
        <authorList>
            <person name="Shade A."/>
        </authorList>
    </citation>
    <scope>NUCLEOTIDE SEQUENCE [LARGE SCALE GENOMIC DNA]</scope>
    <source>
        <strain evidence="11">SORGH_AS_0422</strain>
    </source>
</reference>
<keyword evidence="8" id="KW-0732">Signal</keyword>
<dbReference type="InterPro" id="IPR037066">
    <property type="entry name" value="Plug_dom_sf"/>
</dbReference>
<comment type="caution">
    <text evidence="10">The sequence shown here is derived from an EMBL/GenBank/DDBJ whole genome shotgun (WGS) entry which is preliminary data.</text>
</comment>
<keyword evidence="6 7" id="KW-0998">Cell outer membrane</keyword>
<dbReference type="Gene3D" id="2.170.130.10">
    <property type="entry name" value="TonB-dependent receptor, plug domain"/>
    <property type="match status" value="1"/>
</dbReference>